<feature type="region of interest" description="Disordered" evidence="3">
    <location>
        <begin position="488"/>
        <end position="623"/>
    </location>
</feature>
<dbReference type="Pfam" id="PF26086">
    <property type="entry name" value="Niban2"/>
    <property type="match status" value="1"/>
</dbReference>
<keyword evidence="2" id="KW-0175">Coiled coil</keyword>
<dbReference type="EMBL" id="JADWDJ010000009">
    <property type="protein sequence ID" value="KAG5276270.1"/>
    <property type="molecule type" value="Genomic_DNA"/>
</dbReference>
<dbReference type="PANTHER" id="PTHR14392">
    <property type="entry name" value="NIBAN FAMILY MEMBER"/>
    <property type="match status" value="1"/>
</dbReference>
<feature type="domain" description="Niban 1/2/3" evidence="4">
    <location>
        <begin position="335"/>
        <end position="423"/>
    </location>
</feature>
<feature type="compositionally biased region" description="Polar residues" evidence="3">
    <location>
        <begin position="678"/>
        <end position="688"/>
    </location>
</feature>
<evidence type="ECO:0000256" key="2">
    <source>
        <dbReference type="SAM" id="Coils"/>
    </source>
</evidence>
<feature type="region of interest" description="Disordered" evidence="3">
    <location>
        <begin position="658"/>
        <end position="688"/>
    </location>
</feature>
<dbReference type="Pfam" id="PF26089">
    <property type="entry name" value="PH_Niban2"/>
    <property type="match status" value="1"/>
</dbReference>
<protein>
    <recommendedName>
        <fullName evidence="4">Niban 1/2/3 domain-containing protein</fullName>
    </recommendedName>
</protein>
<feature type="compositionally biased region" description="Basic and acidic residues" evidence="3">
    <location>
        <begin position="919"/>
        <end position="929"/>
    </location>
</feature>
<evidence type="ECO:0000313" key="6">
    <source>
        <dbReference type="Proteomes" id="UP000823561"/>
    </source>
</evidence>
<keyword evidence="6" id="KW-1185">Reference proteome</keyword>
<dbReference type="InterPro" id="IPR059060">
    <property type="entry name" value="Niban_1/2/3_dom"/>
</dbReference>
<name>A0AAV6GMZ6_9TELE</name>
<feature type="compositionally biased region" description="Acidic residues" evidence="3">
    <location>
        <begin position="876"/>
        <end position="894"/>
    </location>
</feature>
<evidence type="ECO:0000256" key="3">
    <source>
        <dbReference type="SAM" id="MobiDB-lite"/>
    </source>
</evidence>
<feature type="region of interest" description="Disordered" evidence="3">
    <location>
        <begin position="708"/>
        <end position="803"/>
    </location>
</feature>
<comment type="similarity">
    <text evidence="1">Belongs to the Niban family.</text>
</comment>
<organism evidence="5 6">
    <name type="scientific">Alosa alosa</name>
    <name type="common">allis shad</name>
    <dbReference type="NCBI Taxonomy" id="278164"/>
    <lineage>
        <taxon>Eukaryota</taxon>
        <taxon>Metazoa</taxon>
        <taxon>Chordata</taxon>
        <taxon>Craniata</taxon>
        <taxon>Vertebrata</taxon>
        <taxon>Euteleostomi</taxon>
        <taxon>Actinopterygii</taxon>
        <taxon>Neopterygii</taxon>
        <taxon>Teleostei</taxon>
        <taxon>Clupei</taxon>
        <taxon>Clupeiformes</taxon>
        <taxon>Clupeoidei</taxon>
        <taxon>Clupeidae</taxon>
        <taxon>Alosa</taxon>
    </lineage>
</organism>
<feature type="compositionally biased region" description="Low complexity" evidence="3">
    <location>
        <begin position="718"/>
        <end position="733"/>
    </location>
</feature>
<gene>
    <name evidence="5" type="ORF">AALO_G00129990</name>
</gene>
<dbReference type="Proteomes" id="UP000823561">
    <property type="component" value="Chromosome 9"/>
</dbReference>
<feature type="compositionally biased region" description="Low complexity" evidence="3">
    <location>
        <begin position="930"/>
        <end position="939"/>
    </location>
</feature>
<feature type="compositionally biased region" description="Low complexity" evidence="3">
    <location>
        <begin position="908"/>
        <end position="918"/>
    </location>
</feature>
<comment type="caution">
    <text evidence="5">The sequence shown here is derived from an EMBL/GenBank/DDBJ whole genome shotgun (WGS) entry which is preliminary data.</text>
</comment>
<evidence type="ECO:0000256" key="1">
    <source>
        <dbReference type="ARBA" id="ARBA00010251"/>
    </source>
</evidence>
<feature type="region of interest" description="Disordered" evidence="3">
    <location>
        <begin position="876"/>
        <end position="996"/>
    </location>
</feature>
<dbReference type="AlphaFoldDB" id="A0AAV6GMZ6"/>
<evidence type="ECO:0000259" key="4">
    <source>
        <dbReference type="Pfam" id="PF26086"/>
    </source>
</evidence>
<dbReference type="InterPro" id="IPR026088">
    <property type="entry name" value="Niban-like"/>
</dbReference>
<evidence type="ECO:0000313" key="5">
    <source>
        <dbReference type="EMBL" id="KAG5276270.1"/>
    </source>
</evidence>
<dbReference type="PANTHER" id="PTHR14392:SF3">
    <property type="entry name" value="PROTEIN NIBAN 1"/>
    <property type="match status" value="1"/>
</dbReference>
<feature type="coiled-coil region" evidence="2">
    <location>
        <begin position="398"/>
        <end position="425"/>
    </location>
</feature>
<accession>A0AAV6GMZ6</accession>
<feature type="compositionally biased region" description="Basic and acidic residues" evidence="3">
    <location>
        <begin position="940"/>
        <end position="954"/>
    </location>
</feature>
<feature type="compositionally biased region" description="Low complexity" evidence="3">
    <location>
        <begin position="492"/>
        <end position="502"/>
    </location>
</feature>
<reference evidence="5" key="1">
    <citation type="submission" date="2020-10" db="EMBL/GenBank/DDBJ databases">
        <title>Chromosome-scale genome assembly of the Allis shad, Alosa alosa.</title>
        <authorList>
            <person name="Margot Z."/>
            <person name="Christophe K."/>
            <person name="Cabau C."/>
            <person name="Louis A."/>
            <person name="Berthelot C."/>
            <person name="Parey E."/>
            <person name="Roest Crollius H."/>
            <person name="Montfort J."/>
            <person name="Robinson-Rechavi M."/>
            <person name="Bucao C."/>
            <person name="Bouchez O."/>
            <person name="Gislard M."/>
            <person name="Lluch J."/>
            <person name="Milhes M."/>
            <person name="Lampietro C."/>
            <person name="Lopez Roques C."/>
            <person name="Donnadieu C."/>
            <person name="Braasch I."/>
            <person name="Desvignes T."/>
            <person name="Postlethwait J."/>
            <person name="Bobe J."/>
            <person name="Guiguen Y."/>
        </authorList>
    </citation>
    <scope>NUCLEOTIDE SEQUENCE</scope>
    <source>
        <strain evidence="5">M-15738</strain>
        <tissue evidence="5">Blood</tissue>
    </source>
</reference>
<proteinExistence type="inferred from homology"/>
<sequence length="1024" mass="110593">MGISGSSLLDENKSNFIKGRAQQELDAFSVLYKQQYSVEYCNKIRDEMNQQEEQRTQLLKQREPLKDGEILYEEHVLYFDDTRKWRERYVVVRANYSLECHESYETFVKGVPARHKLLPTGGVVLTTEEKYMALVDQCFPDANHEKEDFAPPVIGMPGQFPVYLRLPYRRDSYFCFKQEARQTGFLAILNDCIRHQNQDFLKKGTVEVKAFLRALKQHRQHKGQYESWDMLIGSDARVLSNLLMEDLYPSLEKEMLPKLKAKKAKKRVWFATVEAAYLLIQGHLLEGLTTLKEACKTSASQQEVLLRSDMDQITSSKAFLQNKLTAMVTAPAERHCSEHVQPFLVSVLEELMEPVSSGFDEARLLGANTMEELCQAFQEGAEKDELKTALAGMSKANLQTCYQRVSSLQDQLKELQQRFNYTNELPKFEQYIFADHAPFITVENVYEGILLQVLETEVSKVVKEAVSMKRYNLISELSREHFSQSSIYSLRSTPPGSTPGSPARVGSLLSRQPQPTSPLLGNGSEGSPCTSAPCSPVSEEEDESSPETKPDAAAASEQAEVGETLAPARVNPPAREGESPGTAGAGAAAAAAEQATSPVVESVNAMTKEPVAESVTPEHDAPVTTETAAVEIASAITEETVAATVVADVISSVSKEMAEVPPSAVTTETTADEGQAAVESSDTANTIATQTSFDIPALPATVSAPVTEAHVPDKLPEEAAVAAEPPSQVEVPEGSPTPVSPAPAEACVDPPAAAPENADTAEDSKADAEESPPSVTRETVALEMSVDATGENAVPESDPSLTSDPAVEVITASEPLPGDAEVELSVDAKPVAVKLGVEECIVVECIDDRSPVGVETLVDEVTVKPDDATEVTEIELVVDDGEAAADPSDTDEPQPEAGETQVEESVDAESAAPSAADRASAEVEERADVEAAPAGAADSRSAEVEECVDPKESGTEGTAPDRGTDQRTAPEEPAEPAGPEARDEAPSAGETANVMDSVKEIRDLIVEVIEVEEPVRHYSQSPSE</sequence>
<feature type="compositionally biased region" description="Polar residues" evidence="3">
    <location>
        <begin position="509"/>
        <end position="532"/>
    </location>
</feature>